<sequence length="82" mass="9292">MFSIYSPLPNLLEPDSLSSIPSASTTFILLHCIMKPSILLLFLLSKTIGLPPRFVRNRQLSYFFPIATLLLLLLLLITPLRH</sequence>
<dbReference type="Proteomes" id="UP001181693">
    <property type="component" value="Unassembled WGS sequence"/>
</dbReference>
<dbReference type="EMBL" id="DYDO01000012">
    <property type="protein sequence ID" value="DBA14793.1"/>
    <property type="molecule type" value="Genomic_DNA"/>
</dbReference>
<name>A0AAV2ZM27_PYXAD</name>
<protein>
    <recommendedName>
        <fullName evidence="4">NADH dehydrogenase subunit 4</fullName>
    </recommendedName>
</protein>
<keyword evidence="3" id="KW-1185">Reference proteome</keyword>
<keyword evidence="1" id="KW-0472">Membrane</keyword>
<proteinExistence type="predicted"/>
<accession>A0AAV2ZM27</accession>
<evidence type="ECO:0008006" key="4">
    <source>
        <dbReference type="Google" id="ProtNLM"/>
    </source>
</evidence>
<evidence type="ECO:0000256" key="1">
    <source>
        <dbReference type="SAM" id="Phobius"/>
    </source>
</evidence>
<keyword evidence="1" id="KW-0812">Transmembrane</keyword>
<keyword evidence="1" id="KW-1133">Transmembrane helix</keyword>
<feature type="transmembrane region" description="Helical" evidence="1">
    <location>
        <begin position="60"/>
        <end position="80"/>
    </location>
</feature>
<gene>
    <name evidence="2" type="ORF">GDO54_004079</name>
</gene>
<feature type="transmembrane region" description="Helical" evidence="1">
    <location>
        <begin position="20"/>
        <end position="44"/>
    </location>
</feature>
<evidence type="ECO:0000313" key="3">
    <source>
        <dbReference type="Proteomes" id="UP001181693"/>
    </source>
</evidence>
<reference evidence="2" key="1">
    <citation type="thesis" date="2020" institute="ProQuest LLC" country="789 East Eisenhower Parkway, Ann Arbor, MI, USA">
        <title>Comparative Genomics and Chromosome Evolution.</title>
        <authorList>
            <person name="Mudd A.B."/>
        </authorList>
    </citation>
    <scope>NUCLEOTIDE SEQUENCE</scope>
    <source>
        <strain evidence="2">1538</strain>
        <tissue evidence="2">Blood</tissue>
    </source>
</reference>
<evidence type="ECO:0000313" key="2">
    <source>
        <dbReference type="EMBL" id="DBA14793.1"/>
    </source>
</evidence>
<dbReference type="AlphaFoldDB" id="A0AAV2ZM27"/>
<organism evidence="2 3">
    <name type="scientific">Pyxicephalus adspersus</name>
    <name type="common">African bullfrog</name>
    <dbReference type="NCBI Taxonomy" id="30357"/>
    <lineage>
        <taxon>Eukaryota</taxon>
        <taxon>Metazoa</taxon>
        <taxon>Chordata</taxon>
        <taxon>Craniata</taxon>
        <taxon>Vertebrata</taxon>
        <taxon>Euteleostomi</taxon>
        <taxon>Amphibia</taxon>
        <taxon>Batrachia</taxon>
        <taxon>Anura</taxon>
        <taxon>Neobatrachia</taxon>
        <taxon>Ranoidea</taxon>
        <taxon>Pyxicephalidae</taxon>
        <taxon>Pyxicephalinae</taxon>
        <taxon>Pyxicephalus</taxon>
    </lineage>
</organism>
<comment type="caution">
    <text evidence="2">The sequence shown here is derived from an EMBL/GenBank/DDBJ whole genome shotgun (WGS) entry which is preliminary data.</text>
</comment>